<protein>
    <submittedName>
        <fullName evidence="1">Uncharacterized protein</fullName>
    </submittedName>
</protein>
<dbReference type="SUPFAM" id="SSF46689">
    <property type="entry name" value="Homeodomain-like"/>
    <property type="match status" value="1"/>
</dbReference>
<organism evidence="1 2">
    <name type="scientific">Musa troglodytarum</name>
    <name type="common">fe'i banana</name>
    <dbReference type="NCBI Taxonomy" id="320322"/>
    <lineage>
        <taxon>Eukaryota</taxon>
        <taxon>Viridiplantae</taxon>
        <taxon>Streptophyta</taxon>
        <taxon>Embryophyta</taxon>
        <taxon>Tracheophyta</taxon>
        <taxon>Spermatophyta</taxon>
        <taxon>Magnoliopsida</taxon>
        <taxon>Liliopsida</taxon>
        <taxon>Zingiberales</taxon>
        <taxon>Musaceae</taxon>
        <taxon>Musa</taxon>
    </lineage>
</organism>
<dbReference type="InterPro" id="IPR009057">
    <property type="entry name" value="Homeodomain-like_sf"/>
</dbReference>
<sequence>MATDSNMGSHQSSVPFSVHHPHMVSFQSSELNSSTEMIPVDMCSLDVNSSMTSTFLSTGSDMINNMDVMTPAWCPAVTVREPMPRFTHVTGLPAYWSPDELRLLNIGLVKYANKQNISKYAEIASMLPQKTIRDVALRCQWMINKENGNRRTIEEYYPAKRMKEMKDMMVGSSSTANIHIAPNSIPMHQMNIYNRFQSVVPTLDAEMKHLIDENYRCLSAIARNLQRGGTVQENISLFLHMRNNITMIENRIDAMSATTNHFPLSMAQMPPLRVSVNDQLLSCLIPLNGNAVYVAPRSSHLQLDPTCFGPTHMMTG</sequence>
<gene>
    <name evidence="1" type="ORF">MUK42_10981</name>
</gene>
<dbReference type="AlphaFoldDB" id="A0A9E7KN31"/>
<dbReference type="OrthoDB" id="19768at2759"/>
<evidence type="ECO:0000313" key="2">
    <source>
        <dbReference type="Proteomes" id="UP001055439"/>
    </source>
</evidence>
<keyword evidence="2" id="KW-1185">Reference proteome</keyword>
<name>A0A9E7KN31_9LILI</name>
<reference evidence="1" key="1">
    <citation type="submission" date="2022-05" db="EMBL/GenBank/DDBJ databases">
        <title>The Musa troglodytarum L. genome provides insights into the mechanism of non-climacteric behaviour and enrichment of carotenoids.</title>
        <authorList>
            <person name="Wang J."/>
        </authorList>
    </citation>
    <scope>NUCLEOTIDE SEQUENCE</scope>
    <source>
        <tissue evidence="1">Leaf</tissue>
    </source>
</reference>
<dbReference type="Proteomes" id="UP001055439">
    <property type="component" value="Chromosome 7"/>
</dbReference>
<accession>A0A9E7KN31</accession>
<evidence type="ECO:0000313" key="1">
    <source>
        <dbReference type="EMBL" id="URE21829.1"/>
    </source>
</evidence>
<dbReference type="PANTHER" id="PTHR14000:SF6">
    <property type="entry name" value="OS02G0631200 PROTEIN"/>
    <property type="match status" value="1"/>
</dbReference>
<dbReference type="EMBL" id="CP097509">
    <property type="protein sequence ID" value="URE21829.1"/>
    <property type="molecule type" value="Genomic_DNA"/>
</dbReference>
<dbReference type="PANTHER" id="PTHR14000">
    <property type="entry name" value="FINGER CCCH DOMAIN PROTEIN, PUTATIVE (DUF3755)-RELATED"/>
    <property type="match status" value="1"/>
</dbReference>
<proteinExistence type="predicted"/>